<dbReference type="SUPFAM" id="SSF143880">
    <property type="entry name" value="NE0471 N-terminal domain-like"/>
    <property type="match status" value="1"/>
</dbReference>
<evidence type="ECO:0000313" key="3">
    <source>
        <dbReference type="EMBL" id="VFK01576.1"/>
    </source>
</evidence>
<proteinExistence type="predicted"/>
<accession>A0A450V9X9</accession>
<dbReference type="InterPro" id="IPR018841">
    <property type="entry name" value="DUF2442"/>
</dbReference>
<evidence type="ECO:0000313" key="1">
    <source>
        <dbReference type="EMBL" id="VFJ94463.1"/>
    </source>
</evidence>
<gene>
    <name evidence="1" type="ORF">BECKH772A_GA0070896_100722</name>
    <name evidence="2" type="ORF">BECKH772B_GA0070898_100752</name>
    <name evidence="3" type="ORF">BECKH772C_GA0070978_100692</name>
</gene>
<dbReference type="EMBL" id="CAADFJ010000069">
    <property type="protein sequence ID" value="VFK01576.1"/>
    <property type="molecule type" value="Genomic_DNA"/>
</dbReference>
<dbReference type="Pfam" id="PF10387">
    <property type="entry name" value="DUF2442"/>
    <property type="match status" value="1"/>
</dbReference>
<organism evidence="3">
    <name type="scientific">Candidatus Kentrum eta</name>
    <dbReference type="NCBI Taxonomy" id="2126337"/>
    <lineage>
        <taxon>Bacteria</taxon>
        <taxon>Pseudomonadati</taxon>
        <taxon>Pseudomonadota</taxon>
        <taxon>Gammaproteobacteria</taxon>
        <taxon>Candidatus Kentrum</taxon>
    </lineage>
</organism>
<name>A0A450V9X9_9GAMM</name>
<dbReference type="AlphaFoldDB" id="A0A450V9X9"/>
<protein>
    <recommendedName>
        <fullName evidence="4">DUF2442 domain-containing protein</fullName>
    </recommendedName>
</protein>
<evidence type="ECO:0008006" key="4">
    <source>
        <dbReference type="Google" id="ProtNLM"/>
    </source>
</evidence>
<sequence length="89" mass="10260">MYPSVEKVSARDNHKIFIEFDNDERGILDMAPYLNFGVFQRIKDPDLFRQVRVAFDTVEWGNGIDLDPSFVYEKSVKEKGISNIAMGVE</sequence>
<dbReference type="EMBL" id="CAADFG010000072">
    <property type="protein sequence ID" value="VFJ94463.1"/>
    <property type="molecule type" value="Genomic_DNA"/>
</dbReference>
<dbReference type="EMBL" id="CAADFI010000075">
    <property type="protein sequence ID" value="VFJ95330.1"/>
    <property type="molecule type" value="Genomic_DNA"/>
</dbReference>
<dbReference type="InterPro" id="IPR036782">
    <property type="entry name" value="NE0471-like_N"/>
</dbReference>
<dbReference type="Gene3D" id="3.30.2020.10">
    <property type="entry name" value="NE0471-like N-terminal domain"/>
    <property type="match status" value="1"/>
</dbReference>
<reference evidence="3" key="1">
    <citation type="submission" date="2019-02" db="EMBL/GenBank/DDBJ databases">
        <authorList>
            <person name="Gruber-Vodicka R. H."/>
            <person name="Seah K. B. B."/>
        </authorList>
    </citation>
    <scope>NUCLEOTIDE SEQUENCE</scope>
    <source>
        <strain evidence="3">BECK_SA2B12</strain>
        <strain evidence="1">BECK_SA2B15</strain>
        <strain evidence="2">BECK_SA2B20</strain>
    </source>
</reference>
<evidence type="ECO:0000313" key="2">
    <source>
        <dbReference type="EMBL" id="VFJ95330.1"/>
    </source>
</evidence>